<evidence type="ECO:0000256" key="3">
    <source>
        <dbReference type="ARBA" id="ARBA00012741"/>
    </source>
</evidence>
<evidence type="ECO:0000313" key="9">
    <source>
        <dbReference type="Proteomes" id="UP000191672"/>
    </source>
</evidence>
<evidence type="ECO:0000256" key="1">
    <source>
        <dbReference type="ARBA" id="ARBA00001657"/>
    </source>
</evidence>
<dbReference type="PANTHER" id="PTHR22762">
    <property type="entry name" value="ALPHA-GLUCOSIDASE"/>
    <property type="match status" value="1"/>
</dbReference>
<feature type="domain" description="Glycoside hydrolase family 31 TIM barrel" evidence="5">
    <location>
        <begin position="194"/>
        <end position="500"/>
    </location>
</feature>
<accession>A0A1V6QBZ8</accession>
<dbReference type="Gene3D" id="3.20.20.80">
    <property type="entry name" value="Glycosidases"/>
    <property type="match status" value="1"/>
</dbReference>
<name>A0A1V6QBZ8_9EURO</name>
<dbReference type="SUPFAM" id="SSF51011">
    <property type="entry name" value="Glycosyl hydrolase domain"/>
    <property type="match status" value="1"/>
</dbReference>
<dbReference type="Pfam" id="PF01055">
    <property type="entry name" value="Glyco_hydro_31_2nd"/>
    <property type="match status" value="1"/>
</dbReference>
<dbReference type="InterPro" id="IPR000322">
    <property type="entry name" value="Glyco_hydro_31_TIM"/>
</dbReference>
<keyword evidence="9" id="KW-1185">Reference proteome</keyword>
<dbReference type="PANTHER" id="PTHR22762:SF89">
    <property type="entry name" value="ALPHA-XYLOSIDASE"/>
    <property type="match status" value="1"/>
</dbReference>
<keyword evidence="4" id="KW-0326">Glycosidase</keyword>
<dbReference type="GO" id="GO:0005975">
    <property type="term" value="P:carbohydrate metabolic process"/>
    <property type="evidence" value="ECO:0007669"/>
    <property type="project" value="InterPro"/>
</dbReference>
<comment type="caution">
    <text evidence="8">The sequence shown here is derived from an EMBL/GenBank/DDBJ whole genome shotgun (WGS) entry which is preliminary data.</text>
</comment>
<dbReference type="AlphaFoldDB" id="A0A1V6QBZ8"/>
<comment type="catalytic activity">
    <reaction evidence="1">
        <text>Hydrolysis of terminal, non-reducing (1-&gt;4)-linked alpha-D-glucose residues with release of alpha-D-glucose.</text>
        <dbReference type="EC" id="3.2.1.20"/>
    </reaction>
</comment>
<dbReference type="InterPro" id="IPR033403">
    <property type="entry name" value="DUF5110"/>
</dbReference>
<proteinExistence type="inferred from homology"/>
<evidence type="ECO:0000256" key="2">
    <source>
        <dbReference type="ARBA" id="ARBA00007806"/>
    </source>
</evidence>
<dbReference type="OrthoDB" id="1334205at2759"/>
<dbReference type="InterPro" id="IPR048395">
    <property type="entry name" value="Glyco_hydro_31_C"/>
</dbReference>
<feature type="domain" description="Glycosyl hydrolase family 31 C-terminal" evidence="7">
    <location>
        <begin position="508"/>
        <end position="599"/>
    </location>
</feature>
<dbReference type="InterPro" id="IPR013780">
    <property type="entry name" value="Glyco_hydro_b"/>
</dbReference>
<reference evidence="9" key="1">
    <citation type="journal article" date="2017" name="Nat. Microbiol.">
        <title>Global analysis of biosynthetic gene clusters reveals vast potential of secondary metabolite production in Penicillium species.</title>
        <authorList>
            <person name="Nielsen J.C."/>
            <person name="Grijseels S."/>
            <person name="Prigent S."/>
            <person name="Ji B."/>
            <person name="Dainat J."/>
            <person name="Nielsen K.F."/>
            <person name="Frisvad J.C."/>
            <person name="Workman M."/>
            <person name="Nielsen J."/>
        </authorList>
    </citation>
    <scope>NUCLEOTIDE SEQUENCE [LARGE SCALE GENOMIC DNA]</scope>
    <source>
        <strain evidence="9">IBT 31811</strain>
    </source>
</reference>
<dbReference type="GO" id="GO:0006491">
    <property type="term" value="P:N-glycan processing"/>
    <property type="evidence" value="ECO:0007669"/>
    <property type="project" value="TreeGrafter"/>
</dbReference>
<dbReference type="SUPFAM" id="SSF51445">
    <property type="entry name" value="(Trans)glycosidases"/>
    <property type="match status" value="1"/>
</dbReference>
<evidence type="ECO:0000259" key="7">
    <source>
        <dbReference type="Pfam" id="PF21365"/>
    </source>
</evidence>
<organism evidence="8 9">
    <name type="scientific">Penicillium antarcticum</name>
    <dbReference type="NCBI Taxonomy" id="416450"/>
    <lineage>
        <taxon>Eukaryota</taxon>
        <taxon>Fungi</taxon>
        <taxon>Dikarya</taxon>
        <taxon>Ascomycota</taxon>
        <taxon>Pezizomycotina</taxon>
        <taxon>Eurotiomycetes</taxon>
        <taxon>Eurotiomycetidae</taxon>
        <taxon>Eurotiales</taxon>
        <taxon>Aspergillaceae</taxon>
        <taxon>Penicillium</taxon>
    </lineage>
</organism>
<evidence type="ECO:0000313" key="8">
    <source>
        <dbReference type="EMBL" id="OQD86532.1"/>
    </source>
</evidence>
<comment type="similarity">
    <text evidence="2 4">Belongs to the glycosyl hydrolase 31 family.</text>
</comment>
<dbReference type="Gene3D" id="2.60.40.1180">
    <property type="entry name" value="Golgi alpha-mannosidase II"/>
    <property type="match status" value="2"/>
</dbReference>
<evidence type="ECO:0000259" key="5">
    <source>
        <dbReference type="Pfam" id="PF01055"/>
    </source>
</evidence>
<dbReference type="Proteomes" id="UP000191672">
    <property type="component" value="Unassembled WGS sequence"/>
</dbReference>
<dbReference type="GO" id="GO:0004558">
    <property type="term" value="F:alpha-1,4-glucosidase activity"/>
    <property type="evidence" value="ECO:0007669"/>
    <property type="project" value="UniProtKB-EC"/>
</dbReference>
<gene>
    <name evidence="8" type="ORF">PENANT_c007G11121</name>
</gene>
<evidence type="ECO:0000259" key="6">
    <source>
        <dbReference type="Pfam" id="PF17137"/>
    </source>
</evidence>
<evidence type="ECO:0000256" key="4">
    <source>
        <dbReference type="RuleBase" id="RU361185"/>
    </source>
</evidence>
<dbReference type="Pfam" id="PF21365">
    <property type="entry name" value="Glyco_hydro_31_3rd"/>
    <property type="match status" value="1"/>
</dbReference>
<feature type="domain" description="DUF5110" evidence="6">
    <location>
        <begin position="617"/>
        <end position="684"/>
    </location>
</feature>
<dbReference type="EMBL" id="MDYN01000007">
    <property type="protein sequence ID" value="OQD86532.1"/>
    <property type="molecule type" value="Genomic_DNA"/>
</dbReference>
<dbReference type="Pfam" id="PF17137">
    <property type="entry name" value="DUF5110"/>
    <property type="match status" value="1"/>
</dbReference>
<dbReference type="InterPro" id="IPR017853">
    <property type="entry name" value="GH"/>
</dbReference>
<keyword evidence="4" id="KW-0378">Hydrolase</keyword>
<protein>
    <recommendedName>
        <fullName evidence="3">alpha-glucosidase</fullName>
        <ecNumber evidence="3">3.2.1.20</ecNumber>
    </recommendedName>
</protein>
<dbReference type="STRING" id="416450.A0A1V6QBZ8"/>
<dbReference type="CDD" id="cd06595">
    <property type="entry name" value="GH31_u1"/>
    <property type="match status" value="1"/>
</dbReference>
<dbReference type="EC" id="3.2.1.20" evidence="3"/>
<sequence>MHRYSFPHEPVAHSDAIVGGTGKYRFTVLAEGLLRYEWAEDHQFEDRASVLAINRCLPVPEFRVKDDEDTIQIITSRFHLTYNKRNFSASGLIASVKGHFGPHSSVWRYGAPASNLGGTARTLDEIDGRTALENGVISRQGFATLDDSKSMLFDENQWVTTRQPGNRVDGYLFAYGHDYQQAIQAFYRLSGPQPLLPRWALGNWWSRYHAYTSEEYLELIGKFEENEIPLSVAVLDMDWHIVDDPRIKEAGVTGWTGYTWNKNLFPDPKAFMAALHEKGLRVALNDHPADGVQSYEEPYEEMAVALNHDTSMRDPIPFDITNKAFVDAFFDVLHRKFEKEGLDVWWVDWQQGKHSRIPGIDPLWVLNHYHFLDSALDTKRPLTFSRYAGPGSHRLPIGFSGDSCMTWDSLKFQPEFTATASNIGYGWWSHDIGGHFHGERSEEMLIRWVQLGAFSPILRLHSSNNVFSVKEPWNLSEPYQYVMTRYLNIRHRLVPYLYTMNARAAIEGIPLVRPMYWAYPEREEAYNVPNQYMFGSELIIAPVTAPVDASSRRSEVIAWLPPGRFVDLSTGIVYDGNRRLRLYRSIKKYPIFAREGAIIPTDGSPVLRNGCENPPVIELIVVVGADGQLELLEDDGKGQSVEQVKFRHTPISFHQDSHKLVIGPTQGCGPPKLHTRQWNVLLVGYKRHGQVQVSISTGNGTGVRTVQVEEGNVVNRRGLVLHLGSFPSHAEITVQLEKDPALDVQDPATDIIQFLREAQMNMDWKDIINSIVDGSKPKLTQISELHALPIPHHLLSPIYEILMADNRFCDPREN</sequence>